<reference evidence="3" key="1">
    <citation type="submission" date="2022-07" db="EMBL/GenBank/DDBJ databases">
        <title>Chromosome-level genome of Muraenolepis orangiensis.</title>
        <authorList>
            <person name="Kim J."/>
        </authorList>
    </citation>
    <scope>NUCLEOTIDE SEQUENCE</scope>
    <source>
        <strain evidence="3">KU_S4_2022</strain>
        <tissue evidence="3">Muscle</tissue>
    </source>
</reference>
<feature type="chain" id="PRO_5040200289" evidence="2">
    <location>
        <begin position="19"/>
        <end position="203"/>
    </location>
</feature>
<comment type="caution">
    <text evidence="3">The sequence shown here is derived from an EMBL/GenBank/DDBJ whole genome shotgun (WGS) entry which is preliminary data.</text>
</comment>
<dbReference type="Gene3D" id="2.60.40.1190">
    <property type="match status" value="1"/>
</dbReference>
<gene>
    <name evidence="3" type="ORF">NHX12_018868</name>
</gene>
<evidence type="ECO:0000313" key="4">
    <source>
        <dbReference type="Proteomes" id="UP001148018"/>
    </source>
</evidence>
<name>A0A9Q0EXM0_9TELE</name>
<feature type="signal peptide" evidence="2">
    <location>
        <begin position="1"/>
        <end position="18"/>
    </location>
</feature>
<dbReference type="Proteomes" id="UP001148018">
    <property type="component" value="Unassembled WGS sequence"/>
</dbReference>
<evidence type="ECO:0000313" key="3">
    <source>
        <dbReference type="EMBL" id="KAJ3615300.1"/>
    </source>
</evidence>
<dbReference type="PANTHER" id="PTHR31475:SF5">
    <property type="entry name" value="UPF0462 PROTEIN C4ORF33 HOMOLOG"/>
    <property type="match status" value="1"/>
</dbReference>
<dbReference type="OrthoDB" id="10056816at2759"/>
<sequence>MGFATFFFSVLIAHTWDSLPVTHESVSITFSPGVGGLMMKLSGPFFNDPEAPKGPPGKPFPALWNYEVVEAFFLDSTSVNYLEVELCPHGQQLVLLLSGVGHAFEQQLPLSFNATISGTRWSGQALLPWRYFPPNVNKMNCYAIHGSGDGRSYEALYPVPRKDLVEGQKPNFHLLQYFQDFSLQSIMGDGWVQPESDLWKGKR</sequence>
<accession>A0A9Q0EXM0</accession>
<dbReference type="EMBL" id="JANIIK010000034">
    <property type="protein sequence ID" value="KAJ3615300.1"/>
    <property type="molecule type" value="Genomic_DNA"/>
</dbReference>
<proteinExistence type="inferred from homology"/>
<dbReference type="PANTHER" id="PTHR31475">
    <property type="entry name" value="UPF0462 PROTEIN"/>
    <property type="match status" value="1"/>
</dbReference>
<dbReference type="AlphaFoldDB" id="A0A9Q0EXM0"/>
<keyword evidence="4" id="KW-1185">Reference proteome</keyword>
<organism evidence="3 4">
    <name type="scientific">Muraenolepis orangiensis</name>
    <name type="common">Patagonian moray cod</name>
    <dbReference type="NCBI Taxonomy" id="630683"/>
    <lineage>
        <taxon>Eukaryota</taxon>
        <taxon>Metazoa</taxon>
        <taxon>Chordata</taxon>
        <taxon>Craniata</taxon>
        <taxon>Vertebrata</taxon>
        <taxon>Euteleostomi</taxon>
        <taxon>Actinopterygii</taxon>
        <taxon>Neopterygii</taxon>
        <taxon>Teleostei</taxon>
        <taxon>Neoteleostei</taxon>
        <taxon>Acanthomorphata</taxon>
        <taxon>Zeiogadaria</taxon>
        <taxon>Gadariae</taxon>
        <taxon>Gadiformes</taxon>
        <taxon>Muraenolepidoidei</taxon>
        <taxon>Muraenolepididae</taxon>
        <taxon>Muraenolepis</taxon>
    </lineage>
</organism>
<evidence type="ECO:0000256" key="1">
    <source>
        <dbReference type="ARBA" id="ARBA00038085"/>
    </source>
</evidence>
<comment type="similarity">
    <text evidence="1">Belongs to the UPF0462 family.</text>
</comment>
<keyword evidence="2" id="KW-0732">Signal</keyword>
<evidence type="ECO:0000256" key="2">
    <source>
        <dbReference type="SAM" id="SignalP"/>
    </source>
</evidence>
<protein>
    <submittedName>
        <fullName evidence="3">Uncharacterized protein</fullName>
    </submittedName>
</protein>